<keyword evidence="1" id="KW-0812">Transmembrane</keyword>
<evidence type="ECO:0000313" key="2">
    <source>
        <dbReference type="EMBL" id="SDD98240.1"/>
    </source>
</evidence>
<dbReference type="RefSeq" id="WP_074995437.1">
    <property type="nucleotide sequence ID" value="NZ_FMZK01000014.1"/>
</dbReference>
<gene>
    <name evidence="2" type="ORF">SAMN05216505_114124</name>
</gene>
<dbReference type="InterPro" id="IPR045393">
    <property type="entry name" value="DUF6518"/>
</dbReference>
<evidence type="ECO:0000256" key="1">
    <source>
        <dbReference type="SAM" id="Phobius"/>
    </source>
</evidence>
<proteinExistence type="predicted"/>
<keyword evidence="3" id="KW-1185">Reference proteome</keyword>
<feature type="transmembrane region" description="Helical" evidence="1">
    <location>
        <begin position="21"/>
        <end position="39"/>
    </location>
</feature>
<sequence length="220" mass="22792">MTTATTSHRDAPGTAPAPGTGAVLVATAAFGLLLGWATYALHGTTPLLERATNSVSTWILWTAAAGALVRGRSLAAWCGALMMLATCGGYYAASTLGDDFGAGGLGTAAVWSVAGLAGGPLLGWAGWTVRRGRGNVRAVAGAVIAMVVLGEGLWLGLELRYWTEAAVFLAVGVLLTAFLTFRLARSREPRFWWCAVLAPVFAVAFYCAEKLVLDSLIGTV</sequence>
<dbReference type="Pfam" id="PF20128">
    <property type="entry name" value="DUF6518"/>
    <property type="match status" value="1"/>
</dbReference>
<reference evidence="3" key="1">
    <citation type="submission" date="2016-10" db="EMBL/GenBank/DDBJ databases">
        <authorList>
            <person name="Varghese N."/>
            <person name="Submissions S."/>
        </authorList>
    </citation>
    <scope>NUCLEOTIDE SEQUENCE [LARGE SCALE GENOMIC DNA]</scope>
    <source>
        <strain evidence="3">CGMCC 4.3504</strain>
    </source>
</reference>
<keyword evidence="1" id="KW-0472">Membrane</keyword>
<feature type="transmembrane region" description="Helical" evidence="1">
    <location>
        <begin position="136"/>
        <end position="155"/>
    </location>
</feature>
<keyword evidence="1" id="KW-1133">Transmembrane helix</keyword>
<feature type="transmembrane region" description="Helical" evidence="1">
    <location>
        <begin position="105"/>
        <end position="124"/>
    </location>
</feature>
<name>A0A1G6Z6K7_9ACTN</name>
<dbReference type="AlphaFoldDB" id="A0A1G6Z6K7"/>
<dbReference type="Proteomes" id="UP000182100">
    <property type="component" value="Unassembled WGS sequence"/>
</dbReference>
<feature type="transmembrane region" description="Helical" evidence="1">
    <location>
        <begin position="161"/>
        <end position="184"/>
    </location>
</feature>
<evidence type="ECO:0000313" key="3">
    <source>
        <dbReference type="Proteomes" id="UP000182100"/>
    </source>
</evidence>
<dbReference type="EMBL" id="FMZK01000014">
    <property type="protein sequence ID" value="SDD98240.1"/>
    <property type="molecule type" value="Genomic_DNA"/>
</dbReference>
<organism evidence="2 3">
    <name type="scientific">Streptomyces prasinopilosus</name>
    <dbReference type="NCBI Taxonomy" id="67344"/>
    <lineage>
        <taxon>Bacteria</taxon>
        <taxon>Bacillati</taxon>
        <taxon>Actinomycetota</taxon>
        <taxon>Actinomycetes</taxon>
        <taxon>Kitasatosporales</taxon>
        <taxon>Streptomycetaceae</taxon>
        <taxon>Streptomyces</taxon>
    </lineage>
</organism>
<accession>A0A1G6Z6K7</accession>
<protein>
    <submittedName>
        <fullName evidence="2">Uncharacterized protein</fullName>
    </submittedName>
</protein>
<feature type="transmembrane region" description="Helical" evidence="1">
    <location>
        <begin position="74"/>
        <end position="93"/>
    </location>
</feature>
<feature type="transmembrane region" description="Helical" evidence="1">
    <location>
        <begin position="191"/>
        <end position="213"/>
    </location>
</feature>